<sequence length="533" mass="56841">MKFPFAGLVIDAINGLANEYPLLMQYVKDNIYPAVQQKFFSVDHQCLIPSALSQLFTNWNQLTPLGVNVLQVPVVKNVTNLNNLLNLDAKPSIPFFFYNAKLDEIVPATDADKLFTKWCSQGVSIQYNQDLYSEHITQAIFGAGDAFSWIKDRFDGKTQSGCRKRPTISNALNFQSLLGFNDIISGALRTLFAQLVGPNGGLQLGSYANLPAKGNDTDATRTIVQGVATSFAQSDIDAVASGEAVLVNAPTKPDCAPSYALQTGSDPSTWISTQIEQVLSEAGLYEGWVVVVPDFLGPKGAFGVGLQAAHATLNSLKAVVSSNAITGASKDAQIALWGYSGGSQPTVWAGALAPTYAPGLNIVGATVGGLLNDLEQVATTAMKLKFAVDADNSMPNDVPKALASNTTHPISFSGHSTQAVFSVGSAFRWIKRRIEGEKQSRCNIQNTTSNTLNFELITGFKNIRSALITLYLQEVSPNGVSQLGLYANLPAKGNNIDTTRTIVQGIATVYTQFDIDAVASSDAILVNAPASTA</sequence>
<dbReference type="InterPro" id="IPR005152">
    <property type="entry name" value="Lipase_secreted"/>
</dbReference>
<dbReference type="OrthoDB" id="2373480at2759"/>
<evidence type="ECO:0000313" key="3">
    <source>
        <dbReference type="EMBL" id="ODV81349.1"/>
    </source>
</evidence>
<dbReference type="Pfam" id="PF03583">
    <property type="entry name" value="LIP"/>
    <property type="match status" value="2"/>
</dbReference>
<evidence type="ECO:0000256" key="1">
    <source>
        <dbReference type="ARBA" id="ARBA00022801"/>
    </source>
</evidence>
<evidence type="ECO:0000256" key="2">
    <source>
        <dbReference type="ARBA" id="ARBA00023369"/>
    </source>
</evidence>
<keyword evidence="4" id="KW-1185">Reference proteome</keyword>
<reference evidence="4" key="1">
    <citation type="submission" date="2016-05" db="EMBL/GenBank/DDBJ databases">
        <title>Comparative genomics of biotechnologically important yeasts.</title>
        <authorList>
            <consortium name="DOE Joint Genome Institute"/>
            <person name="Riley R."/>
            <person name="Haridas S."/>
            <person name="Wolfe K.H."/>
            <person name="Lopes M.R."/>
            <person name="Hittinger C.T."/>
            <person name="Goker M."/>
            <person name="Salamov A."/>
            <person name="Wisecaver J."/>
            <person name="Long T.M."/>
            <person name="Aerts A.L."/>
            <person name="Barry K."/>
            <person name="Choi C."/>
            <person name="Clum A."/>
            <person name="Coughlan A.Y."/>
            <person name="Deshpande S."/>
            <person name="Douglass A.P."/>
            <person name="Hanson S.J."/>
            <person name="Klenk H.-P."/>
            <person name="Labutti K."/>
            <person name="Lapidus A."/>
            <person name="Lindquist E."/>
            <person name="Lipzen A."/>
            <person name="Meier-Kolthoff J.P."/>
            <person name="Ohm R.A."/>
            <person name="Otillar R.P."/>
            <person name="Pangilinan J."/>
            <person name="Peng Y."/>
            <person name="Rokas A."/>
            <person name="Rosa C.A."/>
            <person name="Scheuner C."/>
            <person name="Sibirny A.A."/>
            <person name="Slot J.C."/>
            <person name="Stielow J.B."/>
            <person name="Sun H."/>
            <person name="Kurtzman C.P."/>
            <person name="Blackwell M."/>
            <person name="Grigoriev I.V."/>
            <person name="Jeffries T.W."/>
        </authorList>
    </citation>
    <scope>NUCLEOTIDE SEQUENCE [LARGE SCALE GENOMIC DNA]</scope>
    <source>
        <strain evidence="4">NRRL Y-17324</strain>
    </source>
</reference>
<accession>A0A1E4SPA2</accession>
<proteinExistence type="predicted"/>
<protein>
    <submittedName>
        <fullName evidence="3">LIP-domain-containing protein</fullName>
    </submittedName>
</protein>
<dbReference type="EMBL" id="KV453909">
    <property type="protein sequence ID" value="ODV81349.1"/>
    <property type="molecule type" value="Genomic_DNA"/>
</dbReference>
<organism evidence="3 4">
    <name type="scientific">Suhomyces tanzawaensis NRRL Y-17324</name>
    <dbReference type="NCBI Taxonomy" id="984487"/>
    <lineage>
        <taxon>Eukaryota</taxon>
        <taxon>Fungi</taxon>
        <taxon>Dikarya</taxon>
        <taxon>Ascomycota</taxon>
        <taxon>Saccharomycotina</taxon>
        <taxon>Pichiomycetes</taxon>
        <taxon>Debaryomycetaceae</taxon>
        <taxon>Suhomyces</taxon>
    </lineage>
</organism>
<dbReference type="PANTHER" id="PTHR34853">
    <property type="match status" value="1"/>
</dbReference>
<name>A0A1E4SPA2_9ASCO</name>
<comment type="catalytic activity">
    <reaction evidence="2">
        <text>a triacylglycerol + H2O = a diacylglycerol + a fatty acid + H(+)</text>
        <dbReference type="Rhea" id="RHEA:12044"/>
        <dbReference type="ChEBI" id="CHEBI:15377"/>
        <dbReference type="ChEBI" id="CHEBI:15378"/>
        <dbReference type="ChEBI" id="CHEBI:17855"/>
        <dbReference type="ChEBI" id="CHEBI:18035"/>
        <dbReference type="ChEBI" id="CHEBI:28868"/>
        <dbReference type="EC" id="3.1.1.3"/>
    </reaction>
    <physiologicalReaction direction="left-to-right" evidence="2">
        <dbReference type="Rhea" id="RHEA:12045"/>
    </physiologicalReaction>
</comment>
<dbReference type="Gene3D" id="3.40.50.1820">
    <property type="entry name" value="alpha/beta hydrolase"/>
    <property type="match status" value="2"/>
</dbReference>
<keyword evidence="1" id="KW-0378">Hydrolase</keyword>
<dbReference type="GeneID" id="30985459"/>
<dbReference type="GO" id="GO:0004806">
    <property type="term" value="F:triacylglycerol lipase activity"/>
    <property type="evidence" value="ECO:0007669"/>
    <property type="project" value="UniProtKB-EC"/>
</dbReference>
<dbReference type="RefSeq" id="XP_020066471.1">
    <property type="nucleotide sequence ID" value="XM_020211323.1"/>
</dbReference>
<dbReference type="InterPro" id="IPR029058">
    <property type="entry name" value="AB_hydrolase_fold"/>
</dbReference>
<gene>
    <name evidence="3" type="ORF">CANTADRAFT_8650</name>
</gene>
<evidence type="ECO:0000313" key="4">
    <source>
        <dbReference type="Proteomes" id="UP000094285"/>
    </source>
</evidence>
<dbReference type="GO" id="GO:0016042">
    <property type="term" value="P:lipid catabolic process"/>
    <property type="evidence" value="ECO:0007669"/>
    <property type="project" value="InterPro"/>
</dbReference>
<dbReference type="AlphaFoldDB" id="A0A1E4SPA2"/>
<dbReference type="PANTHER" id="PTHR34853:SF5">
    <property type="entry name" value="LIP-DOMAIN-CONTAINING PROTEIN-RELATED"/>
    <property type="match status" value="1"/>
</dbReference>
<dbReference type="Proteomes" id="UP000094285">
    <property type="component" value="Unassembled WGS sequence"/>
</dbReference>